<feature type="coiled-coil region" evidence="12">
    <location>
        <begin position="413"/>
        <end position="460"/>
    </location>
</feature>
<dbReference type="InterPro" id="IPR027640">
    <property type="entry name" value="Kinesin-like_fam"/>
</dbReference>
<evidence type="ECO:0000256" key="11">
    <source>
        <dbReference type="RuleBase" id="RU000394"/>
    </source>
</evidence>
<evidence type="ECO:0000256" key="1">
    <source>
        <dbReference type="ARBA" id="ARBA00004245"/>
    </source>
</evidence>
<keyword evidence="7 10" id="KW-0505">Motor protein</keyword>
<evidence type="ECO:0000313" key="15">
    <source>
        <dbReference type="Proteomes" id="UP000816034"/>
    </source>
</evidence>
<dbReference type="GO" id="GO:0005524">
    <property type="term" value="F:ATP binding"/>
    <property type="evidence" value="ECO:0007669"/>
    <property type="project" value="UniProtKB-UniRule"/>
</dbReference>
<dbReference type="GO" id="GO:0007010">
    <property type="term" value="P:cytoskeleton organization"/>
    <property type="evidence" value="ECO:0007669"/>
    <property type="project" value="UniProtKB-ARBA"/>
</dbReference>
<dbReference type="PANTHER" id="PTHR47968:SF36">
    <property type="entry name" value="KINESIN HEAVY CHAIN ISOFORM X1"/>
    <property type="match status" value="1"/>
</dbReference>
<keyword evidence="8" id="KW-0206">Cytoskeleton</keyword>
<dbReference type="InterPro" id="IPR036961">
    <property type="entry name" value="Kinesin_motor_dom_sf"/>
</dbReference>
<dbReference type="FunFam" id="3.40.850.10:FF:000019">
    <property type="entry name" value="Kinesin-like protein KIN-5D"/>
    <property type="match status" value="1"/>
</dbReference>
<evidence type="ECO:0000256" key="12">
    <source>
        <dbReference type="SAM" id="Coils"/>
    </source>
</evidence>
<feature type="coiled-coil region" evidence="12">
    <location>
        <begin position="553"/>
        <end position="595"/>
    </location>
</feature>
<comment type="similarity">
    <text evidence="9">Belongs to the TRAFAC class myosin-kinesin ATPase superfamily. Kinesin family. KIN-5/BimC subfamily.</text>
</comment>
<dbReference type="Proteomes" id="UP000816034">
    <property type="component" value="Unassembled WGS sequence"/>
</dbReference>
<dbReference type="InterPro" id="IPR019821">
    <property type="entry name" value="Kinesin_motor_CS"/>
</dbReference>
<dbReference type="GeneID" id="68099165"/>
<keyword evidence="2" id="KW-0963">Cytoplasm</keyword>
<dbReference type="GO" id="GO:0003777">
    <property type="term" value="F:microtubule motor activity"/>
    <property type="evidence" value="ECO:0007669"/>
    <property type="project" value="InterPro"/>
</dbReference>
<feature type="domain" description="Kinesin motor" evidence="13">
    <location>
        <begin position="53"/>
        <end position="397"/>
    </location>
</feature>
<dbReference type="PRINTS" id="PR00380">
    <property type="entry name" value="KINESINHEAVY"/>
</dbReference>
<evidence type="ECO:0000313" key="14">
    <source>
        <dbReference type="EMBL" id="KAG2379594.1"/>
    </source>
</evidence>
<protein>
    <recommendedName>
        <fullName evidence="11">Kinesin-like protein</fullName>
    </recommendedName>
</protein>
<dbReference type="PANTHER" id="PTHR47968">
    <property type="entry name" value="CENTROMERE PROTEIN E"/>
    <property type="match status" value="1"/>
</dbReference>
<evidence type="ECO:0000256" key="9">
    <source>
        <dbReference type="ARBA" id="ARBA00034704"/>
    </source>
</evidence>
<evidence type="ECO:0000256" key="8">
    <source>
        <dbReference type="ARBA" id="ARBA00023212"/>
    </source>
</evidence>
<dbReference type="Gene3D" id="3.40.850.10">
    <property type="entry name" value="Kinesin motor domain"/>
    <property type="match status" value="1"/>
</dbReference>
<dbReference type="PROSITE" id="PS50067">
    <property type="entry name" value="KINESIN_MOTOR_2"/>
    <property type="match status" value="1"/>
</dbReference>
<name>A0AA88GL99_NAELO</name>
<evidence type="ECO:0000256" key="4">
    <source>
        <dbReference type="ARBA" id="ARBA00022741"/>
    </source>
</evidence>
<dbReference type="InterPro" id="IPR001752">
    <property type="entry name" value="Kinesin_motor_dom"/>
</dbReference>
<proteinExistence type="inferred from homology"/>
<keyword evidence="4 10" id="KW-0547">Nucleotide-binding</keyword>
<evidence type="ECO:0000256" key="7">
    <source>
        <dbReference type="ARBA" id="ARBA00023175"/>
    </source>
</evidence>
<keyword evidence="15" id="KW-1185">Reference proteome</keyword>
<dbReference type="SMART" id="SM00129">
    <property type="entry name" value="KISc"/>
    <property type="match status" value="1"/>
</dbReference>
<dbReference type="RefSeq" id="XP_044546856.1">
    <property type="nucleotide sequence ID" value="XM_044696602.1"/>
</dbReference>
<gene>
    <name evidence="14" type="ORF">C9374_006711</name>
</gene>
<dbReference type="GO" id="GO:0005874">
    <property type="term" value="C:microtubule"/>
    <property type="evidence" value="ECO:0007669"/>
    <property type="project" value="UniProtKB-KW"/>
</dbReference>
<evidence type="ECO:0000256" key="5">
    <source>
        <dbReference type="ARBA" id="ARBA00022840"/>
    </source>
</evidence>
<evidence type="ECO:0000256" key="3">
    <source>
        <dbReference type="ARBA" id="ARBA00022701"/>
    </source>
</evidence>
<dbReference type="AlphaFoldDB" id="A0AA88GL99"/>
<comment type="caution">
    <text evidence="14">The sequence shown here is derived from an EMBL/GenBank/DDBJ whole genome shotgun (WGS) entry which is preliminary data.</text>
</comment>
<dbReference type="Pfam" id="PF00225">
    <property type="entry name" value="Kinesin"/>
    <property type="match status" value="1"/>
</dbReference>
<accession>A0AA88GL99</accession>
<dbReference type="GO" id="GO:0008017">
    <property type="term" value="F:microtubule binding"/>
    <property type="evidence" value="ECO:0007669"/>
    <property type="project" value="InterPro"/>
</dbReference>
<dbReference type="CDD" id="cd00106">
    <property type="entry name" value="KISc"/>
    <property type="match status" value="1"/>
</dbReference>
<reference evidence="14 15" key="1">
    <citation type="journal article" date="2018" name="BMC Genomics">
        <title>The genome of Naegleria lovaniensis, the basis for a comparative approach to unravel pathogenicity factors of the human pathogenic amoeba N. fowleri.</title>
        <authorList>
            <person name="Liechti N."/>
            <person name="Schurch N."/>
            <person name="Bruggmann R."/>
            <person name="Wittwer M."/>
        </authorList>
    </citation>
    <scope>NUCLEOTIDE SEQUENCE [LARGE SCALE GENOMIC DNA]</scope>
    <source>
        <strain evidence="14 15">ATCC 30569</strain>
    </source>
</reference>
<organism evidence="14 15">
    <name type="scientific">Naegleria lovaniensis</name>
    <name type="common">Amoeba</name>
    <dbReference type="NCBI Taxonomy" id="51637"/>
    <lineage>
        <taxon>Eukaryota</taxon>
        <taxon>Discoba</taxon>
        <taxon>Heterolobosea</taxon>
        <taxon>Tetramitia</taxon>
        <taxon>Eutetramitia</taxon>
        <taxon>Vahlkampfiidae</taxon>
        <taxon>Naegleria</taxon>
    </lineage>
</organism>
<keyword evidence="5 10" id="KW-0067">ATP-binding</keyword>
<evidence type="ECO:0000256" key="6">
    <source>
        <dbReference type="ARBA" id="ARBA00023054"/>
    </source>
</evidence>
<dbReference type="EMBL" id="PYSW02000028">
    <property type="protein sequence ID" value="KAG2379594.1"/>
    <property type="molecule type" value="Genomic_DNA"/>
</dbReference>
<evidence type="ECO:0000256" key="10">
    <source>
        <dbReference type="PROSITE-ProRule" id="PRU00283"/>
    </source>
</evidence>
<comment type="subcellular location">
    <subcellularLocation>
        <location evidence="1">Cytoplasm</location>
        <location evidence="1">Cytoskeleton</location>
    </subcellularLocation>
</comment>
<dbReference type="InterPro" id="IPR027417">
    <property type="entry name" value="P-loop_NTPase"/>
</dbReference>
<keyword evidence="3 11" id="KW-0493">Microtubule</keyword>
<dbReference type="GO" id="GO:0007018">
    <property type="term" value="P:microtubule-based movement"/>
    <property type="evidence" value="ECO:0007669"/>
    <property type="project" value="InterPro"/>
</dbReference>
<dbReference type="SUPFAM" id="SSF52540">
    <property type="entry name" value="P-loop containing nucleoside triphosphate hydrolases"/>
    <property type="match status" value="1"/>
</dbReference>
<dbReference type="PROSITE" id="PS00411">
    <property type="entry name" value="KINESIN_MOTOR_1"/>
    <property type="match status" value="1"/>
</dbReference>
<feature type="binding site" evidence="10">
    <location>
        <begin position="131"/>
        <end position="138"/>
    </location>
    <ligand>
        <name>ATP</name>
        <dbReference type="ChEBI" id="CHEBI:30616"/>
    </ligand>
</feature>
<sequence length="812" mass="93360">MRNLSSGLSLNDSLSSVNTISKIVDGGTSVLEKVMKKSSSKRVQSSSSENRENIKVAIRVRPQLDYEKDHEESISVVDESTVVIRKGKSRSEMFFDRVFPKETTQQELYDVVKDTIDAVTQGYNGTIFAYGQTGTGKTFTMMGIDFSSEDLSGDDAMRKITMQENRGIIPRSVEHILSTIRKTKKTTRYRVYCSYLEIYNEKIFDLLNYNDKISHLDIREDRKKGVYVQDLTTVCVTKEEEIFALMERGAKNRSMASTDMNERSSRSHTIFQMFIEQEPLNPSSPEEAIVKVSKLNLVDLAGSEKWNTIYSSKMGEKRIQELTSINQSLSTLGNCISALMQSNRSHIPFRDSKLTRLLQDSLGGNTKTVFVATVSSSVLAYDESHSTLKFADRAKRVELNAKVNEVVDDSVLIRRYEKEIERLRQSVEQHSKASSRVKSLIEENSKLREENKQLRDFINNHGIGSIPSLGSVDVNIHARMHKKLEALEEIEKDQKGREKELEEYHNWLHSIPVKYEGEEYSLDIKERLKLMETSVKMQSQELERTKMLFLRDIKIVKDELDEKTTELQHLHMQLKEREERLKQLEESKAVEVQDNTKLTHLRQGAIPKAKQRLKSNLFMNSSLIEMMQEYLNETLRDSEYLHVIVEESKGLIEGCTEALEETIRDSQNEFIEQTRQFIEKLCTSIGDGPAASVTEKESSNDSLNDTSEFIKNCILDSANHQDDPYWKNICDRISELRNVEGKLFSTLNQSKNNLQRFLQILSKLDKASPEEFEFYKSYINDAVSQISKNIDDFMKQSFLSSHVESSYLSIKR</sequence>
<evidence type="ECO:0000256" key="2">
    <source>
        <dbReference type="ARBA" id="ARBA00022490"/>
    </source>
</evidence>
<evidence type="ECO:0000259" key="13">
    <source>
        <dbReference type="PROSITE" id="PS50067"/>
    </source>
</evidence>
<keyword evidence="6 12" id="KW-0175">Coiled coil</keyword>